<feature type="region of interest" description="Disordered" evidence="4">
    <location>
        <begin position="107"/>
        <end position="152"/>
    </location>
</feature>
<keyword evidence="1 2" id="KW-0238">DNA-binding</keyword>
<gene>
    <name evidence="5" type="primary">ssb</name>
    <name evidence="5" type="ORF">E5I51_09070</name>
</gene>
<dbReference type="HAMAP" id="MF_00984">
    <property type="entry name" value="SSB"/>
    <property type="match status" value="1"/>
</dbReference>
<dbReference type="Gene3D" id="2.40.50.140">
    <property type="entry name" value="Nucleic acid-binding proteins"/>
    <property type="match status" value="1"/>
</dbReference>
<sequence length="152" mass="17039">MFNQITVIGNICQDIKLSYTQSGVAFINNAIASSYKYTANDGTIKEEVCYLSFSVFGRLAENMNQYLHKGSKIFLQGRMVQENYVDREGKNRTNYKIAVEAMKFLDSKPADNNQSGNSYKNVQETSTLEASQPVQQAPEASEPTQQGENLPF</sequence>
<dbReference type="Pfam" id="PF00436">
    <property type="entry name" value="SSB"/>
    <property type="match status" value="1"/>
</dbReference>
<dbReference type="PANTHER" id="PTHR10302">
    <property type="entry name" value="SINGLE-STRANDED DNA-BINDING PROTEIN"/>
    <property type="match status" value="1"/>
</dbReference>
<accession>A0A5T0ZDK6</accession>
<dbReference type="AlphaFoldDB" id="A0A5T0ZDK6"/>
<reference evidence="5" key="1">
    <citation type="submission" date="2019-04" db="EMBL/GenBank/DDBJ databases">
        <authorList>
            <consortium name="NARMS: The National Antimicrobial Resistance Monitoring System"/>
        </authorList>
    </citation>
    <scope>NUCLEOTIDE SEQUENCE</scope>
    <source>
        <strain evidence="5">FSIS11919317</strain>
    </source>
</reference>
<dbReference type="CDD" id="cd04496">
    <property type="entry name" value="SSB_OBF"/>
    <property type="match status" value="1"/>
</dbReference>
<organism evidence="5">
    <name type="scientific">Campylobacter jejuni</name>
    <dbReference type="NCBI Taxonomy" id="197"/>
    <lineage>
        <taxon>Bacteria</taxon>
        <taxon>Pseudomonadati</taxon>
        <taxon>Campylobacterota</taxon>
        <taxon>Epsilonproteobacteria</taxon>
        <taxon>Campylobacterales</taxon>
        <taxon>Campylobacteraceae</taxon>
        <taxon>Campylobacter</taxon>
    </lineage>
</organism>
<dbReference type="EMBL" id="AACHPS010000022">
    <property type="protein sequence ID" value="EAK6022917.1"/>
    <property type="molecule type" value="Genomic_DNA"/>
</dbReference>
<dbReference type="SUPFAM" id="SSF50249">
    <property type="entry name" value="Nucleic acid-binding proteins"/>
    <property type="match status" value="1"/>
</dbReference>
<feature type="compositionally biased region" description="Polar residues" evidence="4">
    <location>
        <begin position="110"/>
        <end position="135"/>
    </location>
</feature>
<comment type="caution">
    <text evidence="2">Lacks conserved residue(s) required for the propagation of feature annotation.</text>
</comment>
<evidence type="ECO:0000256" key="3">
    <source>
        <dbReference type="PIRNR" id="PIRNR002070"/>
    </source>
</evidence>
<evidence type="ECO:0000256" key="2">
    <source>
        <dbReference type="HAMAP-Rule" id="MF_00984"/>
    </source>
</evidence>
<dbReference type="GO" id="GO:0006260">
    <property type="term" value="P:DNA replication"/>
    <property type="evidence" value="ECO:0007669"/>
    <property type="project" value="InterPro"/>
</dbReference>
<dbReference type="GO" id="GO:0009295">
    <property type="term" value="C:nucleoid"/>
    <property type="evidence" value="ECO:0007669"/>
    <property type="project" value="TreeGrafter"/>
</dbReference>
<dbReference type="InterPro" id="IPR000424">
    <property type="entry name" value="Primosome_PriB/ssb"/>
</dbReference>
<dbReference type="InterPro" id="IPR011344">
    <property type="entry name" value="ssDNA-bd"/>
</dbReference>
<dbReference type="InterPro" id="IPR012340">
    <property type="entry name" value="NA-bd_OB-fold"/>
</dbReference>
<comment type="caution">
    <text evidence="5">The sequence shown here is derived from an EMBL/GenBank/DDBJ whole genome shotgun (WGS) entry which is preliminary data.</text>
</comment>
<name>A0A5T0ZDK6_CAMJU</name>
<evidence type="ECO:0000256" key="1">
    <source>
        <dbReference type="ARBA" id="ARBA00023125"/>
    </source>
</evidence>
<dbReference type="PANTHER" id="PTHR10302:SF27">
    <property type="entry name" value="SINGLE-STRANDED DNA-BINDING PROTEIN"/>
    <property type="match status" value="1"/>
</dbReference>
<dbReference type="NCBIfam" id="TIGR00621">
    <property type="entry name" value="ssb"/>
    <property type="match status" value="1"/>
</dbReference>
<dbReference type="PIRSF" id="PIRSF002070">
    <property type="entry name" value="SSB"/>
    <property type="match status" value="1"/>
</dbReference>
<feature type="compositionally biased region" description="Polar residues" evidence="4">
    <location>
        <begin position="142"/>
        <end position="152"/>
    </location>
</feature>
<dbReference type="GO" id="GO:0003697">
    <property type="term" value="F:single-stranded DNA binding"/>
    <property type="evidence" value="ECO:0007669"/>
    <property type="project" value="UniProtKB-UniRule"/>
</dbReference>
<proteinExistence type="inferred from homology"/>
<comment type="subunit">
    <text evidence="2">Homotetramer.</text>
</comment>
<evidence type="ECO:0000256" key="4">
    <source>
        <dbReference type="SAM" id="MobiDB-lite"/>
    </source>
</evidence>
<protein>
    <recommendedName>
        <fullName evidence="2 3">Single-stranded DNA-binding protein</fullName>
        <shortName evidence="2">SSB</shortName>
    </recommendedName>
</protein>
<dbReference type="PROSITE" id="PS50935">
    <property type="entry name" value="SSB"/>
    <property type="match status" value="1"/>
</dbReference>
<evidence type="ECO:0000313" key="5">
    <source>
        <dbReference type="EMBL" id="EAK6022917.1"/>
    </source>
</evidence>